<dbReference type="InterPro" id="IPR000719">
    <property type="entry name" value="Prot_kinase_dom"/>
</dbReference>
<accession>A0A2P5F5H4</accession>
<keyword evidence="6 8" id="KW-0723">Serine/threonine-protein kinase</keyword>
<evidence type="ECO:0000259" key="7">
    <source>
        <dbReference type="PROSITE" id="PS50011"/>
    </source>
</evidence>
<comment type="caution">
    <text evidence="8">The sequence shown here is derived from an EMBL/GenBank/DDBJ whole genome shotgun (WGS) entry which is preliminary data.</text>
</comment>
<evidence type="ECO:0000256" key="5">
    <source>
        <dbReference type="PROSITE-ProRule" id="PRU10141"/>
    </source>
</evidence>
<dbReference type="SUPFAM" id="SSF56112">
    <property type="entry name" value="Protein kinase-like (PK-like)"/>
    <property type="match status" value="1"/>
</dbReference>
<protein>
    <submittedName>
        <fullName evidence="8">Serine/threonine protein kinase</fullName>
    </submittedName>
</protein>
<evidence type="ECO:0000256" key="6">
    <source>
        <dbReference type="RuleBase" id="RU000304"/>
    </source>
</evidence>
<reference evidence="9" key="1">
    <citation type="submission" date="2016-06" db="EMBL/GenBank/DDBJ databases">
        <title>Parallel loss of symbiosis genes in relatives of nitrogen-fixing non-legume Parasponia.</title>
        <authorList>
            <person name="Van Velzen R."/>
            <person name="Holmer R."/>
            <person name="Bu F."/>
            <person name="Rutten L."/>
            <person name="Van Zeijl A."/>
            <person name="Liu W."/>
            <person name="Santuari L."/>
            <person name="Cao Q."/>
            <person name="Sharma T."/>
            <person name="Shen D."/>
            <person name="Roswanjaya Y."/>
            <person name="Wardhani T."/>
            <person name="Kalhor M.S."/>
            <person name="Jansen J."/>
            <person name="Van den Hoogen J."/>
            <person name="Gungor B."/>
            <person name="Hartog M."/>
            <person name="Hontelez J."/>
            <person name="Verver J."/>
            <person name="Yang W.-C."/>
            <person name="Schijlen E."/>
            <person name="Repin R."/>
            <person name="Schilthuizen M."/>
            <person name="Schranz E."/>
            <person name="Heidstra R."/>
            <person name="Miyata K."/>
            <person name="Fedorova E."/>
            <person name="Kohlen W."/>
            <person name="Bisseling T."/>
            <person name="Smit S."/>
            <person name="Geurts R."/>
        </authorList>
    </citation>
    <scope>NUCLEOTIDE SEQUENCE [LARGE SCALE GENOMIC DNA]</scope>
    <source>
        <strain evidence="9">cv. RG33-2</strain>
    </source>
</reference>
<dbReference type="InParanoid" id="A0A2P5F5H4"/>
<evidence type="ECO:0000256" key="2">
    <source>
        <dbReference type="ARBA" id="ARBA00022741"/>
    </source>
</evidence>
<comment type="similarity">
    <text evidence="6">Belongs to the protein kinase superfamily.</text>
</comment>
<keyword evidence="9" id="KW-1185">Reference proteome</keyword>
<dbReference type="FunCoup" id="A0A2P5F5H4">
    <property type="interactions" value="367"/>
</dbReference>
<dbReference type="PANTHER" id="PTHR27001">
    <property type="entry name" value="OS01G0253100 PROTEIN"/>
    <property type="match status" value="1"/>
</dbReference>
<dbReference type="OrthoDB" id="339325at2759"/>
<dbReference type="PROSITE" id="PS00108">
    <property type="entry name" value="PROTEIN_KINASE_ST"/>
    <property type="match status" value="1"/>
</dbReference>
<dbReference type="InterPro" id="IPR017441">
    <property type="entry name" value="Protein_kinase_ATP_BS"/>
</dbReference>
<dbReference type="GO" id="GO:0005524">
    <property type="term" value="F:ATP binding"/>
    <property type="evidence" value="ECO:0007669"/>
    <property type="project" value="UniProtKB-UniRule"/>
</dbReference>
<dbReference type="SMART" id="SM00220">
    <property type="entry name" value="S_TKc"/>
    <property type="match status" value="1"/>
</dbReference>
<dbReference type="PANTHER" id="PTHR27001:SF585">
    <property type="entry name" value="OS02G0648100 PROTEIN"/>
    <property type="match status" value="1"/>
</dbReference>
<evidence type="ECO:0000256" key="1">
    <source>
        <dbReference type="ARBA" id="ARBA00022679"/>
    </source>
</evidence>
<dbReference type="PROSITE" id="PS50011">
    <property type="entry name" value="PROTEIN_KINASE_DOM"/>
    <property type="match status" value="1"/>
</dbReference>
<dbReference type="Proteomes" id="UP000237000">
    <property type="component" value="Unassembled WGS sequence"/>
</dbReference>
<gene>
    <name evidence="8" type="ORF">TorRG33x02_113300</name>
</gene>
<dbReference type="PROSITE" id="PS00107">
    <property type="entry name" value="PROTEIN_KINASE_ATP"/>
    <property type="match status" value="1"/>
</dbReference>
<dbReference type="GO" id="GO:0004674">
    <property type="term" value="F:protein serine/threonine kinase activity"/>
    <property type="evidence" value="ECO:0007669"/>
    <property type="project" value="UniProtKB-KW"/>
</dbReference>
<dbReference type="EMBL" id="JXTC01000061">
    <property type="protein sequence ID" value="PON93051.1"/>
    <property type="molecule type" value="Genomic_DNA"/>
</dbReference>
<feature type="binding site" evidence="5">
    <location>
        <position position="125"/>
    </location>
    <ligand>
        <name>ATP</name>
        <dbReference type="ChEBI" id="CHEBI:30616"/>
    </ligand>
</feature>
<evidence type="ECO:0000256" key="4">
    <source>
        <dbReference type="ARBA" id="ARBA00022840"/>
    </source>
</evidence>
<dbReference type="Gene3D" id="3.30.200.20">
    <property type="entry name" value="Phosphorylase Kinase, domain 1"/>
    <property type="match status" value="1"/>
</dbReference>
<proteinExistence type="inferred from homology"/>
<evidence type="ECO:0000313" key="8">
    <source>
        <dbReference type="EMBL" id="PON93051.1"/>
    </source>
</evidence>
<sequence>MGLGFLKFKYCLGCTSISLTRTKRKQLQSHDDDEVDDGHVRTAGAAKAISTSTSSTKYITRDVIASGINSSSCSKDEDVMIRKFSWDEIERLTMNMCRSRVIGSGGFSNVYLVDLGHQLGQAAVKIINGTRLFKQELDILRHLHHHNIVNLIGYCDDRDDVGALVLEYVSNGSLQEKLHGEGQIVIPWRKRMAIAVQLAEALEYLHDKCGSTTLPIVHGDIKASNLLLDQNLNLKLCDFGSAKMGFSSTVADNRRPMVLMGSPGYTDPHYLKTGIPSKKNDVYSFGVLLLELVTGMEAYSSERPAPTQLLTSLVGLVGPTADHTSPILLDPDPRLGGDFDPEEARAMISLSAQCLRHPPTLRPSSTQILETINNHISSISVSDFVVFSHGRHPIPNVKKKTINPLSTPRL</sequence>
<name>A0A2P5F5H4_TREOI</name>
<keyword evidence="1" id="KW-0808">Transferase</keyword>
<dbReference type="InterPro" id="IPR008271">
    <property type="entry name" value="Ser/Thr_kinase_AS"/>
</dbReference>
<dbReference type="GO" id="GO:0005886">
    <property type="term" value="C:plasma membrane"/>
    <property type="evidence" value="ECO:0007669"/>
    <property type="project" value="TreeGrafter"/>
</dbReference>
<dbReference type="Gene3D" id="1.10.510.10">
    <property type="entry name" value="Transferase(Phosphotransferase) domain 1"/>
    <property type="match status" value="1"/>
</dbReference>
<keyword evidence="3 8" id="KW-0418">Kinase</keyword>
<feature type="domain" description="Protein kinase" evidence="7">
    <location>
        <begin position="96"/>
        <end position="378"/>
    </location>
</feature>
<dbReference type="InterPro" id="IPR011009">
    <property type="entry name" value="Kinase-like_dom_sf"/>
</dbReference>
<dbReference type="AlphaFoldDB" id="A0A2P5F5H4"/>
<dbReference type="STRING" id="63057.A0A2P5F5H4"/>
<dbReference type="Pfam" id="PF00069">
    <property type="entry name" value="Pkinase"/>
    <property type="match status" value="1"/>
</dbReference>
<evidence type="ECO:0000313" key="9">
    <source>
        <dbReference type="Proteomes" id="UP000237000"/>
    </source>
</evidence>
<evidence type="ECO:0000256" key="3">
    <source>
        <dbReference type="ARBA" id="ARBA00022777"/>
    </source>
</evidence>
<keyword evidence="2 5" id="KW-0547">Nucleotide-binding</keyword>
<organism evidence="8 9">
    <name type="scientific">Trema orientale</name>
    <name type="common">Charcoal tree</name>
    <name type="synonym">Celtis orientalis</name>
    <dbReference type="NCBI Taxonomy" id="63057"/>
    <lineage>
        <taxon>Eukaryota</taxon>
        <taxon>Viridiplantae</taxon>
        <taxon>Streptophyta</taxon>
        <taxon>Embryophyta</taxon>
        <taxon>Tracheophyta</taxon>
        <taxon>Spermatophyta</taxon>
        <taxon>Magnoliopsida</taxon>
        <taxon>eudicotyledons</taxon>
        <taxon>Gunneridae</taxon>
        <taxon>Pentapetalae</taxon>
        <taxon>rosids</taxon>
        <taxon>fabids</taxon>
        <taxon>Rosales</taxon>
        <taxon>Cannabaceae</taxon>
        <taxon>Trema</taxon>
    </lineage>
</organism>
<keyword evidence="4 5" id="KW-0067">ATP-binding</keyword>